<sequence length="307" mass="32793">MGRTGPAHQVSQKGSKAGISSADVRGYPREAFVAESRSHRTKGAGIKAGGLGRPSRLKGNTDSVSLLRVQAMEGGVAAAGGYQPPAGFVEDQREPLLDLKLTDSTELWLIQWPRNTPPDFNGQEVTLKLNHDGKLGSFEGSSGKEYDVVSYSAQEPDATVFLSSSSGSKIVGKISRRVSLVHYPDPTELEKLDPSNLKQLYQKPDGTSMANTSHQFPTPTQSTKLRGSRTSSKYAASSHGSRQRGASLEAGEASRSRKRAGESSGPRDHVHSGVTSEHSRGHNSAVSSGSMGNSHQKSPKKKKKSEE</sequence>
<dbReference type="AlphaFoldDB" id="A0A218XYB1"/>
<dbReference type="InterPro" id="IPR038823">
    <property type="entry name" value="MED2_plant"/>
</dbReference>
<organism evidence="2 3">
    <name type="scientific">Punica granatum</name>
    <name type="common">Pomegranate</name>
    <dbReference type="NCBI Taxonomy" id="22663"/>
    <lineage>
        <taxon>Eukaryota</taxon>
        <taxon>Viridiplantae</taxon>
        <taxon>Streptophyta</taxon>
        <taxon>Embryophyta</taxon>
        <taxon>Tracheophyta</taxon>
        <taxon>Spermatophyta</taxon>
        <taxon>Magnoliopsida</taxon>
        <taxon>eudicotyledons</taxon>
        <taxon>Gunneridae</taxon>
        <taxon>Pentapetalae</taxon>
        <taxon>rosids</taxon>
        <taxon>malvids</taxon>
        <taxon>Myrtales</taxon>
        <taxon>Lythraceae</taxon>
        <taxon>Punica</taxon>
    </lineage>
</organism>
<feature type="region of interest" description="Disordered" evidence="1">
    <location>
        <begin position="190"/>
        <end position="307"/>
    </location>
</feature>
<protein>
    <recommendedName>
        <fullName evidence="4">Mediator-associated protein 2</fullName>
    </recommendedName>
</protein>
<accession>A0A218XYB1</accession>
<dbReference type="PANTHER" id="PTHR36407:SF1">
    <property type="entry name" value="MEDIATOR-ASSOCIATED PROTEIN 2"/>
    <property type="match status" value="1"/>
</dbReference>
<gene>
    <name evidence="2" type="ORF">CDL15_Pgr024569</name>
</gene>
<dbReference type="EMBL" id="MTKT01000666">
    <property type="protein sequence ID" value="OWM89820.1"/>
    <property type="molecule type" value="Genomic_DNA"/>
</dbReference>
<reference evidence="3" key="1">
    <citation type="journal article" date="2017" name="Plant J.">
        <title>The pomegranate (Punica granatum L.) genome and the genomics of punicalagin biosynthesis.</title>
        <authorList>
            <person name="Qin G."/>
            <person name="Xu C."/>
            <person name="Ming R."/>
            <person name="Tang H."/>
            <person name="Guyot R."/>
            <person name="Kramer E.M."/>
            <person name="Hu Y."/>
            <person name="Yi X."/>
            <person name="Qi Y."/>
            <person name="Xu X."/>
            <person name="Gao Z."/>
            <person name="Pan H."/>
            <person name="Jian J."/>
            <person name="Tian Y."/>
            <person name="Yue Z."/>
            <person name="Xu Y."/>
        </authorList>
    </citation>
    <scope>NUCLEOTIDE SEQUENCE [LARGE SCALE GENOMIC DNA]</scope>
    <source>
        <strain evidence="3">cv. Dabenzi</strain>
    </source>
</reference>
<proteinExistence type="predicted"/>
<feature type="compositionally biased region" description="Polar residues" evidence="1">
    <location>
        <begin position="282"/>
        <end position="296"/>
    </location>
</feature>
<feature type="compositionally biased region" description="Basic residues" evidence="1">
    <location>
        <begin position="297"/>
        <end position="307"/>
    </location>
</feature>
<evidence type="ECO:0000256" key="1">
    <source>
        <dbReference type="SAM" id="MobiDB-lite"/>
    </source>
</evidence>
<feature type="compositionally biased region" description="Basic and acidic residues" evidence="1">
    <location>
        <begin position="252"/>
        <end position="271"/>
    </location>
</feature>
<dbReference type="PANTHER" id="PTHR36407">
    <property type="entry name" value="MEDIATOR-ASSOCIATED PROTEIN 2"/>
    <property type="match status" value="1"/>
</dbReference>
<feature type="compositionally biased region" description="Polar residues" evidence="1">
    <location>
        <begin position="208"/>
        <end position="240"/>
    </location>
</feature>
<evidence type="ECO:0000313" key="3">
    <source>
        <dbReference type="Proteomes" id="UP000197138"/>
    </source>
</evidence>
<feature type="region of interest" description="Disordered" evidence="1">
    <location>
        <begin position="1"/>
        <end position="59"/>
    </location>
</feature>
<evidence type="ECO:0008006" key="4">
    <source>
        <dbReference type="Google" id="ProtNLM"/>
    </source>
</evidence>
<dbReference type="Proteomes" id="UP000197138">
    <property type="component" value="Unassembled WGS sequence"/>
</dbReference>
<name>A0A218XYB1_PUNGR</name>
<comment type="caution">
    <text evidence="2">The sequence shown here is derived from an EMBL/GenBank/DDBJ whole genome shotgun (WGS) entry which is preliminary data.</text>
</comment>
<evidence type="ECO:0000313" key="2">
    <source>
        <dbReference type="EMBL" id="OWM89820.1"/>
    </source>
</evidence>